<keyword evidence="2" id="KW-1185">Reference proteome</keyword>
<reference evidence="1" key="1">
    <citation type="journal article" date="2019" name="bioRxiv">
        <title>The Genome of the Zebra Mussel, Dreissena polymorpha: A Resource for Invasive Species Research.</title>
        <authorList>
            <person name="McCartney M.A."/>
            <person name="Auch B."/>
            <person name="Kono T."/>
            <person name="Mallez S."/>
            <person name="Zhang Y."/>
            <person name="Obille A."/>
            <person name="Becker A."/>
            <person name="Abrahante J.E."/>
            <person name="Garbe J."/>
            <person name="Badalamenti J.P."/>
            <person name="Herman A."/>
            <person name="Mangelson H."/>
            <person name="Liachko I."/>
            <person name="Sullivan S."/>
            <person name="Sone E.D."/>
            <person name="Koren S."/>
            <person name="Silverstein K.A.T."/>
            <person name="Beckman K.B."/>
            <person name="Gohl D.M."/>
        </authorList>
    </citation>
    <scope>NUCLEOTIDE SEQUENCE</scope>
    <source>
        <strain evidence="1">Duluth1</strain>
        <tissue evidence="1">Whole animal</tissue>
    </source>
</reference>
<sequence length="59" mass="7180">MSLQIVKVKVRKRLRGQWTLGHLRTCVLPTWRELSTSYWQSRHIGQFHHLPMIPKMQRQ</sequence>
<reference evidence="1" key="2">
    <citation type="submission" date="2020-11" db="EMBL/GenBank/DDBJ databases">
        <authorList>
            <person name="McCartney M.A."/>
            <person name="Auch B."/>
            <person name="Kono T."/>
            <person name="Mallez S."/>
            <person name="Becker A."/>
            <person name="Gohl D.M."/>
            <person name="Silverstein K.A.T."/>
            <person name="Koren S."/>
            <person name="Bechman K.B."/>
            <person name="Herman A."/>
            <person name="Abrahante J.E."/>
            <person name="Garbe J."/>
        </authorList>
    </citation>
    <scope>NUCLEOTIDE SEQUENCE</scope>
    <source>
        <strain evidence="1">Duluth1</strain>
        <tissue evidence="1">Whole animal</tissue>
    </source>
</reference>
<accession>A0A9D4KCU6</accession>
<dbReference type="AlphaFoldDB" id="A0A9D4KCU6"/>
<protein>
    <submittedName>
        <fullName evidence="1">Uncharacterized protein</fullName>
    </submittedName>
</protein>
<proteinExistence type="predicted"/>
<comment type="caution">
    <text evidence="1">The sequence shown here is derived from an EMBL/GenBank/DDBJ whole genome shotgun (WGS) entry which is preliminary data.</text>
</comment>
<evidence type="ECO:0000313" key="2">
    <source>
        <dbReference type="Proteomes" id="UP000828390"/>
    </source>
</evidence>
<dbReference type="EMBL" id="JAIWYP010000004">
    <property type="protein sequence ID" value="KAH3837500.1"/>
    <property type="molecule type" value="Genomic_DNA"/>
</dbReference>
<name>A0A9D4KCU6_DREPO</name>
<dbReference type="Proteomes" id="UP000828390">
    <property type="component" value="Unassembled WGS sequence"/>
</dbReference>
<evidence type="ECO:0000313" key="1">
    <source>
        <dbReference type="EMBL" id="KAH3837500.1"/>
    </source>
</evidence>
<organism evidence="1 2">
    <name type="scientific">Dreissena polymorpha</name>
    <name type="common">Zebra mussel</name>
    <name type="synonym">Mytilus polymorpha</name>
    <dbReference type="NCBI Taxonomy" id="45954"/>
    <lineage>
        <taxon>Eukaryota</taxon>
        <taxon>Metazoa</taxon>
        <taxon>Spiralia</taxon>
        <taxon>Lophotrochozoa</taxon>
        <taxon>Mollusca</taxon>
        <taxon>Bivalvia</taxon>
        <taxon>Autobranchia</taxon>
        <taxon>Heteroconchia</taxon>
        <taxon>Euheterodonta</taxon>
        <taxon>Imparidentia</taxon>
        <taxon>Neoheterodontei</taxon>
        <taxon>Myida</taxon>
        <taxon>Dreissenoidea</taxon>
        <taxon>Dreissenidae</taxon>
        <taxon>Dreissena</taxon>
    </lineage>
</organism>
<gene>
    <name evidence="1" type="ORF">DPMN_110891</name>
</gene>